<evidence type="ECO:0000313" key="1">
    <source>
        <dbReference type="EMBL" id="GJT15836.1"/>
    </source>
</evidence>
<reference evidence="1" key="1">
    <citation type="journal article" date="2022" name="Int. J. Mol. Sci.">
        <title>Draft Genome of Tanacetum Coccineum: Genomic Comparison of Closely Related Tanacetum-Family Plants.</title>
        <authorList>
            <person name="Yamashiro T."/>
            <person name="Shiraishi A."/>
            <person name="Nakayama K."/>
            <person name="Satake H."/>
        </authorList>
    </citation>
    <scope>NUCLEOTIDE SEQUENCE</scope>
</reference>
<organism evidence="1 2">
    <name type="scientific">Tanacetum coccineum</name>
    <dbReference type="NCBI Taxonomy" id="301880"/>
    <lineage>
        <taxon>Eukaryota</taxon>
        <taxon>Viridiplantae</taxon>
        <taxon>Streptophyta</taxon>
        <taxon>Embryophyta</taxon>
        <taxon>Tracheophyta</taxon>
        <taxon>Spermatophyta</taxon>
        <taxon>Magnoliopsida</taxon>
        <taxon>eudicotyledons</taxon>
        <taxon>Gunneridae</taxon>
        <taxon>Pentapetalae</taxon>
        <taxon>asterids</taxon>
        <taxon>campanulids</taxon>
        <taxon>Asterales</taxon>
        <taxon>Asteraceae</taxon>
        <taxon>Asteroideae</taxon>
        <taxon>Anthemideae</taxon>
        <taxon>Anthemidinae</taxon>
        <taxon>Tanacetum</taxon>
    </lineage>
</organism>
<dbReference type="EMBL" id="BQNB010013427">
    <property type="protein sequence ID" value="GJT15836.1"/>
    <property type="molecule type" value="Genomic_DNA"/>
</dbReference>
<protein>
    <submittedName>
        <fullName evidence="1">Uncharacterized protein</fullName>
    </submittedName>
</protein>
<comment type="caution">
    <text evidence="1">The sequence shown here is derived from an EMBL/GenBank/DDBJ whole genome shotgun (WGS) entry which is preliminary data.</text>
</comment>
<reference evidence="1" key="2">
    <citation type="submission" date="2022-01" db="EMBL/GenBank/DDBJ databases">
        <authorList>
            <person name="Yamashiro T."/>
            <person name="Shiraishi A."/>
            <person name="Satake H."/>
            <person name="Nakayama K."/>
        </authorList>
    </citation>
    <scope>NUCLEOTIDE SEQUENCE</scope>
</reference>
<keyword evidence="2" id="KW-1185">Reference proteome</keyword>
<name>A0ABQ5BM98_9ASTR</name>
<sequence length="105" mass="11727">MEFEKPLLKGSEGLEILALSRIDFSELFSVLLDADNFSHMANILPVRIHLRQVLEHITTQKVIEGLVLKDSRGNPLIFASNLLYSRVAGVEFEVTGLDKAFVLST</sequence>
<evidence type="ECO:0000313" key="2">
    <source>
        <dbReference type="Proteomes" id="UP001151760"/>
    </source>
</evidence>
<dbReference type="Proteomes" id="UP001151760">
    <property type="component" value="Unassembled WGS sequence"/>
</dbReference>
<proteinExistence type="predicted"/>
<gene>
    <name evidence="1" type="ORF">Tco_0874542</name>
</gene>
<accession>A0ABQ5BM98</accession>